<dbReference type="SUPFAM" id="SSF54211">
    <property type="entry name" value="Ribosomal protein S5 domain 2-like"/>
    <property type="match status" value="1"/>
</dbReference>
<dbReference type="NCBIfam" id="TIGR00188">
    <property type="entry name" value="rnpA"/>
    <property type="match status" value="1"/>
</dbReference>
<evidence type="ECO:0000256" key="8">
    <source>
        <dbReference type="NCBIfam" id="TIGR00188"/>
    </source>
</evidence>
<proteinExistence type="inferred from homology"/>
<sequence>MEASGNTLPKEERLCSKKDISGLLAGGTFCDAPGRMKACFRHGTGNSRNRIMVSVPKKLFKRAVRRNLLKRRIRESYRKQKSMLSGNGTDILFIYGNKEIMTYEEIFSSVRTLLQKINRDGDR</sequence>
<dbReference type="EC" id="3.1.26.5" evidence="7 8"/>
<evidence type="ECO:0000256" key="2">
    <source>
        <dbReference type="ARBA" id="ARBA00022694"/>
    </source>
</evidence>
<comment type="catalytic activity">
    <reaction evidence="7">
        <text>Endonucleolytic cleavage of RNA, removing 5'-extranucleotides from tRNA precursor.</text>
        <dbReference type="EC" id="3.1.26.5"/>
    </reaction>
</comment>
<comment type="subunit">
    <text evidence="7">Consists of a catalytic RNA component (M1 or rnpB) and a protein subunit.</text>
</comment>
<dbReference type="Pfam" id="PF00825">
    <property type="entry name" value="Ribonuclease_P"/>
    <property type="match status" value="1"/>
</dbReference>
<evidence type="ECO:0000256" key="5">
    <source>
        <dbReference type="ARBA" id="ARBA00022801"/>
    </source>
</evidence>
<keyword evidence="4 7" id="KW-0255">Endonuclease</keyword>
<dbReference type="HAMAP" id="MF_00227">
    <property type="entry name" value="RNase_P"/>
    <property type="match status" value="1"/>
</dbReference>
<comment type="function">
    <text evidence="1 7">RNaseP catalyzes the removal of the 5'-leader sequence from pre-tRNA to produce the mature 5'-terminus. It can also cleave other RNA substrates such as 4.5S RNA. The protein component plays an auxiliary but essential role in vivo by binding to the 5'-leader sequence and broadening the substrate specificity of the ribozyme.</text>
</comment>
<dbReference type="InterPro" id="IPR020539">
    <property type="entry name" value="RNase_P_CS"/>
</dbReference>
<dbReference type="GO" id="GO:0000049">
    <property type="term" value="F:tRNA binding"/>
    <property type="evidence" value="ECO:0007669"/>
    <property type="project" value="UniProtKB-UniRule"/>
</dbReference>
<accession>A0A9D9NIU0</accession>
<dbReference type="InterPro" id="IPR000100">
    <property type="entry name" value="RNase_P"/>
</dbReference>
<name>A0A9D9NIU0_9BACT</name>
<evidence type="ECO:0000256" key="3">
    <source>
        <dbReference type="ARBA" id="ARBA00022722"/>
    </source>
</evidence>
<evidence type="ECO:0000256" key="4">
    <source>
        <dbReference type="ARBA" id="ARBA00022759"/>
    </source>
</evidence>
<dbReference type="AlphaFoldDB" id="A0A9D9NIU0"/>
<dbReference type="EMBL" id="JADIMD010000119">
    <property type="protein sequence ID" value="MBO8475216.1"/>
    <property type="molecule type" value="Genomic_DNA"/>
</dbReference>
<gene>
    <name evidence="7 9" type="primary">rnpA</name>
    <name evidence="9" type="ORF">IAB91_08005</name>
</gene>
<dbReference type="InterPro" id="IPR020568">
    <property type="entry name" value="Ribosomal_Su5_D2-typ_SF"/>
</dbReference>
<dbReference type="GO" id="GO:0001682">
    <property type="term" value="P:tRNA 5'-leader removal"/>
    <property type="evidence" value="ECO:0007669"/>
    <property type="project" value="UniProtKB-UniRule"/>
</dbReference>
<reference evidence="9" key="1">
    <citation type="submission" date="2020-10" db="EMBL/GenBank/DDBJ databases">
        <authorList>
            <person name="Gilroy R."/>
        </authorList>
    </citation>
    <scope>NUCLEOTIDE SEQUENCE</scope>
    <source>
        <strain evidence="9">B1-13419</strain>
    </source>
</reference>
<keyword evidence="2 7" id="KW-0819">tRNA processing</keyword>
<dbReference type="InterPro" id="IPR014721">
    <property type="entry name" value="Ribsml_uS5_D2-typ_fold_subgr"/>
</dbReference>
<evidence type="ECO:0000256" key="6">
    <source>
        <dbReference type="ARBA" id="ARBA00022884"/>
    </source>
</evidence>
<keyword evidence="3 7" id="KW-0540">Nuclease</keyword>
<organism evidence="9 10">
    <name type="scientific">Candidatus Cryptobacteroides faecigallinarum</name>
    <dbReference type="NCBI Taxonomy" id="2840763"/>
    <lineage>
        <taxon>Bacteria</taxon>
        <taxon>Pseudomonadati</taxon>
        <taxon>Bacteroidota</taxon>
        <taxon>Bacteroidia</taxon>
        <taxon>Bacteroidales</taxon>
        <taxon>Candidatus Cryptobacteroides</taxon>
    </lineage>
</organism>
<protein>
    <recommendedName>
        <fullName evidence="7 8">Ribonuclease P protein component</fullName>
        <shortName evidence="7">RNase P protein</shortName>
        <shortName evidence="7">RNaseP protein</shortName>
        <ecNumber evidence="7 8">3.1.26.5</ecNumber>
    </recommendedName>
    <alternativeName>
        <fullName evidence="7">Protein C5</fullName>
    </alternativeName>
</protein>
<evidence type="ECO:0000256" key="1">
    <source>
        <dbReference type="ARBA" id="ARBA00002663"/>
    </source>
</evidence>
<dbReference type="Gene3D" id="3.30.230.10">
    <property type="match status" value="1"/>
</dbReference>
<dbReference type="PANTHER" id="PTHR33992:SF1">
    <property type="entry name" value="RIBONUCLEASE P PROTEIN COMPONENT"/>
    <property type="match status" value="1"/>
</dbReference>
<evidence type="ECO:0000256" key="7">
    <source>
        <dbReference type="HAMAP-Rule" id="MF_00227"/>
    </source>
</evidence>
<keyword evidence="5 7" id="KW-0378">Hydrolase</keyword>
<dbReference type="GO" id="GO:0042781">
    <property type="term" value="F:3'-tRNA processing endoribonuclease activity"/>
    <property type="evidence" value="ECO:0007669"/>
    <property type="project" value="TreeGrafter"/>
</dbReference>
<dbReference type="GO" id="GO:0030677">
    <property type="term" value="C:ribonuclease P complex"/>
    <property type="evidence" value="ECO:0007669"/>
    <property type="project" value="TreeGrafter"/>
</dbReference>
<keyword evidence="6 7" id="KW-0694">RNA-binding</keyword>
<dbReference type="GO" id="GO:0004526">
    <property type="term" value="F:ribonuclease P activity"/>
    <property type="evidence" value="ECO:0007669"/>
    <property type="project" value="UniProtKB-UniRule"/>
</dbReference>
<reference evidence="9" key="2">
    <citation type="journal article" date="2021" name="PeerJ">
        <title>Extensive microbial diversity within the chicken gut microbiome revealed by metagenomics and culture.</title>
        <authorList>
            <person name="Gilroy R."/>
            <person name="Ravi A."/>
            <person name="Getino M."/>
            <person name="Pursley I."/>
            <person name="Horton D.L."/>
            <person name="Alikhan N.F."/>
            <person name="Baker D."/>
            <person name="Gharbi K."/>
            <person name="Hall N."/>
            <person name="Watson M."/>
            <person name="Adriaenssens E.M."/>
            <person name="Foster-Nyarko E."/>
            <person name="Jarju S."/>
            <person name="Secka A."/>
            <person name="Antonio M."/>
            <person name="Oren A."/>
            <person name="Chaudhuri R.R."/>
            <person name="La Ragione R."/>
            <person name="Hildebrand F."/>
            <person name="Pallen M.J."/>
        </authorList>
    </citation>
    <scope>NUCLEOTIDE SEQUENCE</scope>
    <source>
        <strain evidence="9">B1-13419</strain>
    </source>
</reference>
<dbReference type="Proteomes" id="UP000823757">
    <property type="component" value="Unassembled WGS sequence"/>
</dbReference>
<dbReference type="PANTHER" id="PTHR33992">
    <property type="entry name" value="RIBONUCLEASE P PROTEIN COMPONENT"/>
    <property type="match status" value="1"/>
</dbReference>
<comment type="similarity">
    <text evidence="7">Belongs to the RnpA family.</text>
</comment>
<evidence type="ECO:0000313" key="10">
    <source>
        <dbReference type="Proteomes" id="UP000823757"/>
    </source>
</evidence>
<comment type="caution">
    <text evidence="9">The sequence shown here is derived from an EMBL/GenBank/DDBJ whole genome shotgun (WGS) entry which is preliminary data.</text>
</comment>
<dbReference type="PROSITE" id="PS00648">
    <property type="entry name" value="RIBONUCLEASE_P"/>
    <property type="match status" value="1"/>
</dbReference>
<evidence type="ECO:0000313" key="9">
    <source>
        <dbReference type="EMBL" id="MBO8475216.1"/>
    </source>
</evidence>